<reference evidence="4" key="1">
    <citation type="journal article" date="2020" name="Stud. Mycol.">
        <title>101 Dothideomycetes genomes: a test case for predicting lifestyles and emergence of pathogens.</title>
        <authorList>
            <person name="Haridas S."/>
            <person name="Albert R."/>
            <person name="Binder M."/>
            <person name="Bloem J."/>
            <person name="Labutti K."/>
            <person name="Salamov A."/>
            <person name="Andreopoulos B."/>
            <person name="Baker S."/>
            <person name="Barry K."/>
            <person name="Bills G."/>
            <person name="Bluhm B."/>
            <person name="Cannon C."/>
            <person name="Castanera R."/>
            <person name="Culley D."/>
            <person name="Daum C."/>
            <person name="Ezra D."/>
            <person name="Gonzalez J."/>
            <person name="Henrissat B."/>
            <person name="Kuo A."/>
            <person name="Liang C."/>
            <person name="Lipzen A."/>
            <person name="Lutzoni F."/>
            <person name="Magnuson J."/>
            <person name="Mondo S."/>
            <person name="Nolan M."/>
            <person name="Ohm R."/>
            <person name="Pangilinan J."/>
            <person name="Park H.-J."/>
            <person name="Ramirez L."/>
            <person name="Alfaro M."/>
            <person name="Sun H."/>
            <person name="Tritt A."/>
            <person name="Yoshinaga Y."/>
            <person name="Zwiers L.-H."/>
            <person name="Turgeon B."/>
            <person name="Goodwin S."/>
            <person name="Spatafora J."/>
            <person name="Crous P."/>
            <person name="Grigoriev I."/>
        </authorList>
    </citation>
    <scope>NUCLEOTIDE SEQUENCE</scope>
    <source>
        <strain evidence="4">ATCC 36951</strain>
    </source>
</reference>
<evidence type="ECO:0000256" key="1">
    <source>
        <dbReference type="SAM" id="MobiDB-lite"/>
    </source>
</evidence>
<protein>
    <recommendedName>
        <fullName evidence="3">Peptidase A1 domain-containing protein</fullName>
    </recommendedName>
</protein>
<dbReference type="AlphaFoldDB" id="A0A6A6CUU4"/>
<dbReference type="OrthoDB" id="4074350at2759"/>
<sequence length="535" mass="58328">MGRKLCDRPLAMLRLPRNFGPCRTSEALMALSIPASGQWDGNDGKWSTVLLNIGSPAQQVRLLPGTSATSSTEVWAVLEEGCTLANPNMTECFYSRGNTFARNESSSWSTSRLANGGLFELLMISEAELGLEGNAYFGFDTMSFNTSSGDSVEMSDQLVAGIATNDFWLGFFPLSPIGMNFTDMDQSVPSLLASLVDQARIPSRSWAYSAGAYYQDPPAYVSLTLGGFDELKIGGRSLEVPFGADQSRDLVVWLNSITYDTYGSSALLTQGVYMFLDSLVPHLWLPPAVCQRFEQAFNLTWNNDTELYLLDETVHTALLEQNPTFTFSLSESEDQKDQITITIPYAAFDFNVSAPAVNNVSRYFPLKRAADDSQYILGRVFLQEASATQIIDIEPPASASNSTDEARTDEGPAKQLSPGAIAGVVLGGIVLLGIALMLFFWRQKRQNRGAQATTSEVIEDDAAHSMKRAGSENFLSELAVHEQAVHEAGCEFGAMPELQDWGEDVGRHELSAIGIIPEVEASPLCELPSDRSSSK</sequence>
<evidence type="ECO:0000256" key="2">
    <source>
        <dbReference type="SAM" id="Phobius"/>
    </source>
</evidence>
<dbReference type="InterPro" id="IPR033121">
    <property type="entry name" value="PEPTIDASE_A1"/>
</dbReference>
<feature type="region of interest" description="Disordered" evidence="1">
    <location>
        <begin position="392"/>
        <end position="414"/>
    </location>
</feature>
<keyword evidence="2" id="KW-1133">Transmembrane helix</keyword>
<evidence type="ECO:0000259" key="3">
    <source>
        <dbReference type="PROSITE" id="PS51767"/>
    </source>
</evidence>
<proteinExistence type="predicted"/>
<dbReference type="Pfam" id="PF00026">
    <property type="entry name" value="Asp"/>
    <property type="match status" value="1"/>
</dbReference>
<gene>
    <name evidence="4" type="ORF">M409DRAFT_63954</name>
</gene>
<organism evidence="4 5">
    <name type="scientific">Zasmidium cellare ATCC 36951</name>
    <dbReference type="NCBI Taxonomy" id="1080233"/>
    <lineage>
        <taxon>Eukaryota</taxon>
        <taxon>Fungi</taxon>
        <taxon>Dikarya</taxon>
        <taxon>Ascomycota</taxon>
        <taxon>Pezizomycotina</taxon>
        <taxon>Dothideomycetes</taxon>
        <taxon>Dothideomycetidae</taxon>
        <taxon>Mycosphaerellales</taxon>
        <taxon>Mycosphaerellaceae</taxon>
        <taxon>Zasmidium</taxon>
    </lineage>
</organism>
<dbReference type="EMBL" id="ML993584">
    <property type="protein sequence ID" value="KAF2170934.1"/>
    <property type="molecule type" value="Genomic_DNA"/>
</dbReference>
<dbReference type="Gene3D" id="2.40.70.10">
    <property type="entry name" value="Acid Proteases"/>
    <property type="match status" value="2"/>
</dbReference>
<dbReference type="Proteomes" id="UP000799537">
    <property type="component" value="Unassembled WGS sequence"/>
</dbReference>
<feature type="domain" description="Peptidase A1" evidence="3">
    <location>
        <begin position="47"/>
        <end position="399"/>
    </location>
</feature>
<dbReference type="GeneID" id="54569119"/>
<evidence type="ECO:0000313" key="5">
    <source>
        <dbReference type="Proteomes" id="UP000799537"/>
    </source>
</evidence>
<keyword evidence="2" id="KW-0472">Membrane</keyword>
<evidence type="ECO:0000313" key="4">
    <source>
        <dbReference type="EMBL" id="KAF2170934.1"/>
    </source>
</evidence>
<keyword evidence="2" id="KW-0812">Transmembrane</keyword>
<feature type="transmembrane region" description="Helical" evidence="2">
    <location>
        <begin position="420"/>
        <end position="441"/>
    </location>
</feature>
<name>A0A6A6CUU4_ZASCE</name>
<dbReference type="SUPFAM" id="SSF50630">
    <property type="entry name" value="Acid proteases"/>
    <property type="match status" value="1"/>
</dbReference>
<dbReference type="PROSITE" id="PS51767">
    <property type="entry name" value="PEPTIDASE_A1"/>
    <property type="match status" value="1"/>
</dbReference>
<dbReference type="RefSeq" id="XP_033671823.1">
    <property type="nucleotide sequence ID" value="XM_033815847.1"/>
</dbReference>
<dbReference type="InterPro" id="IPR021109">
    <property type="entry name" value="Peptidase_aspartic_dom_sf"/>
</dbReference>
<accession>A0A6A6CUU4</accession>
<keyword evidence="5" id="KW-1185">Reference proteome</keyword>